<dbReference type="Gene3D" id="3.40.50.300">
    <property type="entry name" value="P-loop containing nucleotide triphosphate hydrolases"/>
    <property type="match status" value="2"/>
</dbReference>
<dbReference type="Proteomes" id="UP000773614">
    <property type="component" value="Unassembled WGS sequence"/>
</dbReference>
<dbReference type="CDD" id="cd03216">
    <property type="entry name" value="ABC_Carb_Monos_I"/>
    <property type="match status" value="1"/>
</dbReference>
<evidence type="ECO:0000256" key="2">
    <source>
        <dbReference type="ARBA" id="ARBA00022741"/>
    </source>
</evidence>
<evidence type="ECO:0000256" key="1">
    <source>
        <dbReference type="ARBA" id="ARBA00005417"/>
    </source>
</evidence>
<sequence>MRGISKRFGPVQAVADVDLSVAAGDILGLLGENGAGKTSLMNVLFGTYAADAGTIEVDGRPVAIRSSADALAVGIGMVHQHFELVPRHTVLENLLVGRAGPDGRLTRAAALERLARIGCDYHLELDPDRLVGDLAIGEQQRVEIAKSLVRGARILVLDEPTATLTPREAEGLFRALRSMAARGMGVIFISHKLGEVLALTSRIAVMRHGRMAAERANDGSLSKPELARLMCGRDLAPPEKPAMAPGAPLLVLDRVSARGRVPLRDVSLALREGEIVGIAGVSGNGQRELADLVAGILPPASGTIAVAGRAVPDPSPRRMQALGIGRVPEDRLTTGMIGAMPLSESMALPWIDEPPFSHHGVLDRRAIRAFAAAGIARFDIRTSGPDARTGTLSGGNLQKALLARELARGPRILLAAQPTRGIDVGATEFVHAQFLALRRAGGAVLLVSEDLEELFALSDRIAVMYAGRIVADLPIGEASVERVGLLMAGVEERAA</sequence>
<protein>
    <submittedName>
        <fullName evidence="5">ABC transporter ATP-binding protein</fullName>
    </submittedName>
</protein>
<keyword evidence="2" id="KW-0547">Nucleotide-binding</keyword>
<comment type="caution">
    <text evidence="5">The sequence shown here is derived from an EMBL/GenBank/DDBJ whole genome shotgun (WGS) entry which is preliminary data.</text>
</comment>
<dbReference type="InterPro" id="IPR050107">
    <property type="entry name" value="ABC_carbohydrate_import_ATPase"/>
</dbReference>
<dbReference type="SMART" id="SM00382">
    <property type="entry name" value="AAA"/>
    <property type="match status" value="1"/>
</dbReference>
<dbReference type="PANTHER" id="PTHR43790">
    <property type="entry name" value="CARBOHYDRATE TRANSPORT ATP-BINDING PROTEIN MG119-RELATED"/>
    <property type="match status" value="1"/>
</dbReference>
<reference evidence="5" key="1">
    <citation type="submission" date="2019-03" db="EMBL/GenBank/DDBJ databases">
        <title>Afifella sp. nov., isolated from activated sludge.</title>
        <authorList>
            <person name="Li Q."/>
            <person name="Liu Y."/>
        </authorList>
    </citation>
    <scope>NUCLEOTIDE SEQUENCE</scope>
    <source>
        <strain evidence="5">L72</strain>
    </source>
</reference>
<dbReference type="InterPro" id="IPR027417">
    <property type="entry name" value="P-loop_NTPase"/>
</dbReference>
<dbReference type="PROSITE" id="PS50893">
    <property type="entry name" value="ABC_TRANSPORTER_2"/>
    <property type="match status" value="2"/>
</dbReference>
<organism evidence="5 6">
    <name type="scientific">Propylenella binzhouense</name>
    <dbReference type="NCBI Taxonomy" id="2555902"/>
    <lineage>
        <taxon>Bacteria</taxon>
        <taxon>Pseudomonadati</taxon>
        <taxon>Pseudomonadota</taxon>
        <taxon>Alphaproteobacteria</taxon>
        <taxon>Hyphomicrobiales</taxon>
        <taxon>Propylenellaceae</taxon>
        <taxon>Propylenella</taxon>
    </lineage>
</organism>
<dbReference type="PANTHER" id="PTHR43790:SF4">
    <property type="entry name" value="GUANOSINE IMPORT ATP-BINDING PROTEIN NUPO"/>
    <property type="match status" value="1"/>
</dbReference>
<dbReference type="Pfam" id="PF00005">
    <property type="entry name" value="ABC_tran"/>
    <property type="match status" value="2"/>
</dbReference>
<dbReference type="InterPro" id="IPR017871">
    <property type="entry name" value="ABC_transporter-like_CS"/>
</dbReference>
<dbReference type="PROSITE" id="PS00211">
    <property type="entry name" value="ABC_TRANSPORTER_1"/>
    <property type="match status" value="1"/>
</dbReference>
<dbReference type="CDD" id="cd03215">
    <property type="entry name" value="ABC_Carb_Monos_II"/>
    <property type="match status" value="1"/>
</dbReference>
<proteinExistence type="inferred from homology"/>
<comment type="similarity">
    <text evidence="1">Belongs to the ABC transporter superfamily.</text>
</comment>
<dbReference type="GO" id="GO:0005524">
    <property type="term" value="F:ATP binding"/>
    <property type="evidence" value="ECO:0007669"/>
    <property type="project" value="UniProtKB-KW"/>
</dbReference>
<accession>A0A964T2K2</accession>
<dbReference type="GO" id="GO:0016887">
    <property type="term" value="F:ATP hydrolysis activity"/>
    <property type="evidence" value="ECO:0007669"/>
    <property type="project" value="InterPro"/>
</dbReference>
<feature type="domain" description="ABC transporter" evidence="4">
    <location>
        <begin position="247"/>
        <end position="491"/>
    </location>
</feature>
<keyword evidence="6" id="KW-1185">Reference proteome</keyword>
<evidence type="ECO:0000259" key="4">
    <source>
        <dbReference type="PROSITE" id="PS50893"/>
    </source>
</evidence>
<evidence type="ECO:0000313" key="6">
    <source>
        <dbReference type="Proteomes" id="UP000773614"/>
    </source>
</evidence>
<dbReference type="AlphaFoldDB" id="A0A964T2K2"/>
<dbReference type="InterPro" id="IPR003439">
    <property type="entry name" value="ABC_transporter-like_ATP-bd"/>
</dbReference>
<dbReference type="OrthoDB" id="9805029at2"/>
<dbReference type="EMBL" id="SPKJ01000009">
    <property type="protein sequence ID" value="MYZ47080.1"/>
    <property type="molecule type" value="Genomic_DNA"/>
</dbReference>
<name>A0A964T2K2_9HYPH</name>
<keyword evidence="3 5" id="KW-0067">ATP-binding</keyword>
<dbReference type="InterPro" id="IPR003593">
    <property type="entry name" value="AAA+_ATPase"/>
</dbReference>
<feature type="domain" description="ABC transporter" evidence="4">
    <location>
        <begin position="1"/>
        <end position="233"/>
    </location>
</feature>
<evidence type="ECO:0000313" key="5">
    <source>
        <dbReference type="EMBL" id="MYZ47080.1"/>
    </source>
</evidence>
<dbReference type="SUPFAM" id="SSF52540">
    <property type="entry name" value="P-loop containing nucleoside triphosphate hydrolases"/>
    <property type="match status" value="2"/>
</dbReference>
<evidence type="ECO:0000256" key="3">
    <source>
        <dbReference type="ARBA" id="ARBA00022840"/>
    </source>
</evidence>
<gene>
    <name evidence="5" type="ORF">E4O86_05065</name>
</gene>